<reference evidence="2" key="1">
    <citation type="submission" date="2018-06" db="EMBL/GenBank/DDBJ databases">
        <authorList>
            <person name="Zhirakovskaya E."/>
        </authorList>
    </citation>
    <scope>NUCLEOTIDE SEQUENCE</scope>
</reference>
<dbReference type="AlphaFoldDB" id="A0A3B0UE92"/>
<protein>
    <recommendedName>
        <fullName evidence="3">DUF2127 domain-containing protein</fullName>
    </recommendedName>
</protein>
<organism evidence="2">
    <name type="scientific">hydrothermal vent metagenome</name>
    <dbReference type="NCBI Taxonomy" id="652676"/>
    <lineage>
        <taxon>unclassified sequences</taxon>
        <taxon>metagenomes</taxon>
        <taxon>ecological metagenomes</taxon>
    </lineage>
</organism>
<evidence type="ECO:0008006" key="3">
    <source>
        <dbReference type="Google" id="ProtNLM"/>
    </source>
</evidence>
<dbReference type="InterPro" id="IPR021125">
    <property type="entry name" value="DUF2127"/>
</dbReference>
<evidence type="ECO:0000256" key="1">
    <source>
        <dbReference type="SAM" id="Phobius"/>
    </source>
</evidence>
<feature type="transmembrane region" description="Helical" evidence="1">
    <location>
        <begin position="132"/>
        <end position="152"/>
    </location>
</feature>
<keyword evidence="1" id="KW-0472">Membrane</keyword>
<feature type="transmembrane region" description="Helical" evidence="1">
    <location>
        <begin position="20"/>
        <end position="40"/>
    </location>
</feature>
<dbReference type="EMBL" id="UOEO01000241">
    <property type="protein sequence ID" value="VAW23607.1"/>
    <property type="molecule type" value="Genomic_DNA"/>
</dbReference>
<name>A0A3B0UE92_9ZZZZ</name>
<feature type="transmembrane region" description="Helical" evidence="1">
    <location>
        <begin position="107"/>
        <end position="126"/>
    </location>
</feature>
<proteinExistence type="predicted"/>
<keyword evidence="1" id="KW-1133">Transmembrane helix</keyword>
<dbReference type="Pfam" id="PF09900">
    <property type="entry name" value="DUF2127"/>
    <property type="match status" value="1"/>
</dbReference>
<evidence type="ECO:0000313" key="2">
    <source>
        <dbReference type="EMBL" id="VAW23607.1"/>
    </source>
</evidence>
<accession>A0A3B0UE92</accession>
<gene>
    <name evidence="2" type="ORF">MNBD_ALPHA12-1449</name>
</gene>
<feature type="transmembrane region" description="Helical" evidence="1">
    <location>
        <begin position="76"/>
        <end position="100"/>
    </location>
</feature>
<keyword evidence="1" id="KW-0812">Transmembrane</keyword>
<sequence length="167" mass="19201">MQKKRVPWWRNEHDFFVASLVLKGIDAALEAAGGLLAFFVSPDMLHNIVSALVRHELIEDPKDFIANYLMAMAHQYIPSVQVFIGVYLLAHGAIKIFLVYNLLKSRMWAYPIAIIVFSLFTIYQLYAYFVSPHFSLILLTILDVVVVVLTILEWRRVTRAKYVQIAS</sequence>